<name>A0A0E9VCW9_ANGAN</name>
<dbReference type="AlphaFoldDB" id="A0A0E9VCW9"/>
<organism evidence="1">
    <name type="scientific">Anguilla anguilla</name>
    <name type="common">European freshwater eel</name>
    <name type="synonym">Muraena anguilla</name>
    <dbReference type="NCBI Taxonomy" id="7936"/>
    <lineage>
        <taxon>Eukaryota</taxon>
        <taxon>Metazoa</taxon>
        <taxon>Chordata</taxon>
        <taxon>Craniata</taxon>
        <taxon>Vertebrata</taxon>
        <taxon>Euteleostomi</taxon>
        <taxon>Actinopterygii</taxon>
        <taxon>Neopterygii</taxon>
        <taxon>Teleostei</taxon>
        <taxon>Anguilliformes</taxon>
        <taxon>Anguillidae</taxon>
        <taxon>Anguilla</taxon>
    </lineage>
</organism>
<sequence>MHSSNVFTSEPRSNIQYTLHSCAALQERPGIDLWGYLFTDNWWPIGGWQCSNGAGFPSSVTGAHSMIISHAFDSY</sequence>
<protein>
    <submittedName>
        <fullName evidence="1">Uncharacterized protein</fullName>
    </submittedName>
</protein>
<reference evidence="1" key="1">
    <citation type="submission" date="2014-11" db="EMBL/GenBank/DDBJ databases">
        <authorList>
            <person name="Amaro Gonzalez C."/>
        </authorList>
    </citation>
    <scope>NUCLEOTIDE SEQUENCE</scope>
</reference>
<reference evidence="1" key="2">
    <citation type="journal article" date="2015" name="Fish Shellfish Immunol.">
        <title>Early steps in the European eel (Anguilla anguilla)-Vibrio vulnificus interaction in the gills: Role of the RtxA13 toxin.</title>
        <authorList>
            <person name="Callol A."/>
            <person name="Pajuelo D."/>
            <person name="Ebbesson L."/>
            <person name="Teles M."/>
            <person name="MacKenzie S."/>
            <person name="Amaro C."/>
        </authorList>
    </citation>
    <scope>NUCLEOTIDE SEQUENCE</scope>
</reference>
<evidence type="ECO:0000313" key="1">
    <source>
        <dbReference type="EMBL" id="JAH75897.1"/>
    </source>
</evidence>
<accession>A0A0E9VCW9</accession>
<dbReference type="EMBL" id="GBXM01032680">
    <property type="protein sequence ID" value="JAH75897.1"/>
    <property type="molecule type" value="Transcribed_RNA"/>
</dbReference>
<proteinExistence type="predicted"/>